<feature type="compositionally biased region" description="Gly residues" evidence="1">
    <location>
        <begin position="1"/>
        <end position="11"/>
    </location>
</feature>
<name>D7AXD9_NOCDD</name>
<reference evidence="2 3" key="1">
    <citation type="journal article" date="2010" name="Stand. Genomic Sci.">
        <title>Complete genome sequence of Nocardiopsis dassonvillei type strain (IMRU 509).</title>
        <authorList>
            <person name="Sun H."/>
            <person name="Lapidus A."/>
            <person name="Nolan M."/>
            <person name="Lucas S."/>
            <person name="Del Rio T.G."/>
            <person name="Tice H."/>
            <person name="Cheng J.F."/>
            <person name="Tapia R."/>
            <person name="Han C."/>
            <person name="Goodwin L."/>
            <person name="Pitluck S."/>
            <person name="Pagani I."/>
            <person name="Ivanova N."/>
            <person name="Mavromatis K."/>
            <person name="Mikhailova N."/>
            <person name="Pati A."/>
            <person name="Chen A."/>
            <person name="Palaniappan K."/>
            <person name="Land M."/>
            <person name="Hauser L."/>
            <person name="Chang Y.J."/>
            <person name="Jeffries C.D."/>
            <person name="Djao O.D."/>
            <person name="Rohde M."/>
            <person name="Sikorski J."/>
            <person name="Goker M."/>
            <person name="Woyke T."/>
            <person name="Bristow J."/>
            <person name="Eisen J.A."/>
            <person name="Markowitz V."/>
            <person name="Hugenholtz P."/>
            <person name="Kyrpides N.C."/>
            <person name="Klenk H.P."/>
        </authorList>
    </citation>
    <scope>NUCLEOTIDE SEQUENCE [LARGE SCALE GENOMIC DNA]</scope>
    <source>
        <strain evidence="3">ATCC 23218 / DSM 43111 / CIP 107115 / JCM 7437 / KCTC 9190 / NBRC 14626 / NCTC 10488 / NRRL B-5397 / IMRU 509</strain>
    </source>
</reference>
<gene>
    <name evidence="2" type="ordered locus">Ndas_0566</name>
</gene>
<feature type="region of interest" description="Disordered" evidence="1">
    <location>
        <begin position="141"/>
        <end position="162"/>
    </location>
</feature>
<dbReference type="AlphaFoldDB" id="D7AXD9"/>
<dbReference type="EMBL" id="CP002040">
    <property type="protein sequence ID" value="ADH66013.1"/>
    <property type="molecule type" value="Genomic_DNA"/>
</dbReference>
<evidence type="ECO:0000313" key="2">
    <source>
        <dbReference type="EMBL" id="ADH66013.1"/>
    </source>
</evidence>
<dbReference type="Proteomes" id="UP000002219">
    <property type="component" value="Chromosome 1"/>
</dbReference>
<keyword evidence="3" id="KW-1185">Reference proteome</keyword>
<dbReference type="KEGG" id="nda:Ndas_0566"/>
<organism evidence="2 3">
    <name type="scientific">Nocardiopsis dassonvillei (strain ATCC 23218 / DSM 43111 / CIP 107115 / JCM 7437 / KCTC 9190 / NBRC 14626 / NCTC 10488 / NRRL B-5397 / IMRU 509)</name>
    <name type="common">Actinomadura dassonvillei</name>
    <dbReference type="NCBI Taxonomy" id="446468"/>
    <lineage>
        <taxon>Bacteria</taxon>
        <taxon>Bacillati</taxon>
        <taxon>Actinomycetota</taxon>
        <taxon>Actinomycetes</taxon>
        <taxon>Streptosporangiales</taxon>
        <taxon>Nocardiopsidaceae</taxon>
        <taxon>Nocardiopsis</taxon>
    </lineage>
</organism>
<feature type="region of interest" description="Disordered" evidence="1">
    <location>
        <begin position="1"/>
        <end position="22"/>
    </location>
</feature>
<accession>D7AXD9</accession>
<dbReference type="HOGENOM" id="CLU_1314876_0_0_11"/>
<evidence type="ECO:0000313" key="3">
    <source>
        <dbReference type="Proteomes" id="UP000002219"/>
    </source>
</evidence>
<proteinExistence type="predicted"/>
<dbReference type="STRING" id="446468.Ndas_0566"/>
<sequence>MPGAERFGGGTSNRTPPGIGAPRAVWTVTGSDPGAWSAREEARRLVNEEREAHLVWNPLTGDVVQTLAATCRGRLPLGGTHQYELYHDHGHEGRVCLVVAVVSSWEIPFTDGPMRGLSPILTWLDSWGVERVWRADPAESVAGAVDAGSPEKRSGEARIPGMRSAVSDTVAAGVAATGSAAAHSATAPHSAEATRAARVARAWARGGHFGHDQVPGSCAKGPGGLDTARLLATGLVPPPSGPRAPADPRPSAMR</sequence>
<protein>
    <submittedName>
        <fullName evidence="2">Uncharacterized protein</fullName>
    </submittedName>
</protein>
<feature type="region of interest" description="Disordered" evidence="1">
    <location>
        <begin position="233"/>
        <end position="254"/>
    </location>
</feature>
<feature type="compositionally biased region" description="Pro residues" evidence="1">
    <location>
        <begin position="236"/>
        <end position="248"/>
    </location>
</feature>
<evidence type="ECO:0000256" key="1">
    <source>
        <dbReference type="SAM" id="MobiDB-lite"/>
    </source>
</evidence>